<name>A0A6G3ZSK8_9BACL</name>
<dbReference type="SMART" id="SM00237">
    <property type="entry name" value="Calx_beta"/>
    <property type="match status" value="1"/>
</dbReference>
<dbReference type="GO" id="GO:0030001">
    <property type="term" value="P:metal ion transport"/>
    <property type="evidence" value="ECO:0007669"/>
    <property type="project" value="TreeGrafter"/>
</dbReference>
<comment type="caution">
    <text evidence="6">The sequence shown here is derived from an EMBL/GenBank/DDBJ whole genome shotgun (WGS) entry which is preliminary data.</text>
</comment>
<organism evidence="6">
    <name type="scientific">Paenibacillus sp. SYP-B3998</name>
    <dbReference type="NCBI Taxonomy" id="2678564"/>
    <lineage>
        <taxon>Bacteria</taxon>
        <taxon>Bacillati</taxon>
        <taxon>Bacillota</taxon>
        <taxon>Bacilli</taxon>
        <taxon>Bacillales</taxon>
        <taxon>Paenibacillaceae</taxon>
        <taxon>Paenibacillus</taxon>
    </lineage>
</organism>
<keyword evidence="3" id="KW-0106">Calcium</keyword>
<dbReference type="SUPFAM" id="SSF141072">
    <property type="entry name" value="CalX-like"/>
    <property type="match status" value="1"/>
</dbReference>
<evidence type="ECO:0000256" key="4">
    <source>
        <dbReference type="ARBA" id="ARBA00023065"/>
    </source>
</evidence>
<reference evidence="6" key="1">
    <citation type="submission" date="2020-02" db="EMBL/GenBank/DDBJ databases">
        <authorList>
            <person name="Shen X.-R."/>
            <person name="Zhang Y.-X."/>
        </authorList>
    </citation>
    <scope>NUCLEOTIDE SEQUENCE</scope>
    <source>
        <strain evidence="6">SYP-B3998</strain>
    </source>
</reference>
<sequence length="241" mass="27446">MILNWKKLAFVLLIVVPLFFSALQIPNKALAEDEIGLRWSPLESEVVGTIFYVHASISAPVPEQYTATLEVEGRSFPLKNWKWEWLIYDTVSLAGMERGEKKITFKLTFHSGKVLKETRTVFYEPSPTIEFDTRAQMASEENGKATIKLVRKGNVSERSVLCYYTVDRSAISYKDYVPGEDHERVVIFRPGETSKTIEIKLINDHKTEPLETFGIKLYRPDGHVTAIGEKSETTVVIRDAD</sequence>
<evidence type="ECO:0000259" key="5">
    <source>
        <dbReference type="SMART" id="SM00237"/>
    </source>
</evidence>
<gene>
    <name evidence="6" type="ORF">GK047_03600</name>
</gene>
<dbReference type="Pfam" id="PF03160">
    <property type="entry name" value="Calx-beta"/>
    <property type="match status" value="1"/>
</dbReference>
<keyword evidence="4" id="KW-0406">Ion transport</keyword>
<dbReference type="InterPro" id="IPR051171">
    <property type="entry name" value="CaCA"/>
</dbReference>
<accession>A0A6G3ZSK8</accession>
<dbReference type="PANTHER" id="PTHR11878:SF65">
    <property type="entry name" value="NA_CA-EXCHANGE PROTEIN, ISOFORM G"/>
    <property type="match status" value="1"/>
</dbReference>
<evidence type="ECO:0000256" key="2">
    <source>
        <dbReference type="ARBA" id="ARBA00022737"/>
    </source>
</evidence>
<keyword evidence="4" id="KW-0813">Transport</keyword>
<keyword evidence="2" id="KW-0677">Repeat</keyword>
<dbReference type="Gene3D" id="2.60.40.2030">
    <property type="match status" value="1"/>
</dbReference>
<feature type="domain" description="Calx-beta" evidence="5">
    <location>
        <begin position="119"/>
        <end position="218"/>
    </location>
</feature>
<evidence type="ECO:0000313" key="6">
    <source>
        <dbReference type="EMBL" id="NEW05105.1"/>
    </source>
</evidence>
<dbReference type="AlphaFoldDB" id="A0A6G3ZSK8"/>
<protein>
    <recommendedName>
        <fullName evidence="5">Calx-beta domain-containing protein</fullName>
    </recommendedName>
</protein>
<dbReference type="InterPro" id="IPR038081">
    <property type="entry name" value="CalX-like_sf"/>
</dbReference>
<evidence type="ECO:0000256" key="1">
    <source>
        <dbReference type="ARBA" id="ARBA00022729"/>
    </source>
</evidence>
<dbReference type="RefSeq" id="WP_163941264.1">
    <property type="nucleotide sequence ID" value="NZ_JAAIKC010000001.1"/>
</dbReference>
<dbReference type="GO" id="GO:0016020">
    <property type="term" value="C:membrane"/>
    <property type="evidence" value="ECO:0007669"/>
    <property type="project" value="InterPro"/>
</dbReference>
<dbReference type="EMBL" id="JAAIKC010000001">
    <property type="protein sequence ID" value="NEW05105.1"/>
    <property type="molecule type" value="Genomic_DNA"/>
</dbReference>
<dbReference type="GO" id="GO:0007154">
    <property type="term" value="P:cell communication"/>
    <property type="evidence" value="ECO:0007669"/>
    <property type="project" value="InterPro"/>
</dbReference>
<dbReference type="InterPro" id="IPR003644">
    <property type="entry name" value="Calx_beta"/>
</dbReference>
<dbReference type="PANTHER" id="PTHR11878">
    <property type="entry name" value="SODIUM/CALCIUM EXCHANGER"/>
    <property type="match status" value="1"/>
</dbReference>
<evidence type="ECO:0000256" key="3">
    <source>
        <dbReference type="ARBA" id="ARBA00022837"/>
    </source>
</evidence>
<proteinExistence type="predicted"/>
<keyword evidence="1" id="KW-0732">Signal</keyword>